<protein>
    <submittedName>
        <fullName evidence="1">Uncharacterized protein</fullName>
    </submittedName>
</protein>
<keyword evidence="2" id="KW-1185">Reference proteome</keyword>
<dbReference type="AlphaFoldDB" id="A0A2P6S5G1"/>
<dbReference type="Proteomes" id="UP000238479">
    <property type="component" value="Chromosome 2"/>
</dbReference>
<gene>
    <name evidence="1" type="ORF">RchiOBHm_Chr2g0171871</name>
</gene>
<evidence type="ECO:0000313" key="2">
    <source>
        <dbReference type="Proteomes" id="UP000238479"/>
    </source>
</evidence>
<dbReference type="Gramene" id="PRQ53921">
    <property type="protein sequence ID" value="PRQ53921"/>
    <property type="gene ID" value="RchiOBHm_Chr2g0171871"/>
</dbReference>
<accession>A0A2P6S5G1</accession>
<evidence type="ECO:0000313" key="1">
    <source>
        <dbReference type="EMBL" id="PRQ53921.1"/>
    </source>
</evidence>
<reference evidence="1 2" key="1">
    <citation type="journal article" date="2018" name="Nat. Genet.">
        <title>The Rosa genome provides new insights in the design of modern roses.</title>
        <authorList>
            <person name="Bendahmane M."/>
        </authorList>
    </citation>
    <scope>NUCLEOTIDE SEQUENCE [LARGE SCALE GENOMIC DNA]</scope>
    <source>
        <strain evidence="2">cv. Old Blush</strain>
    </source>
</reference>
<sequence length="64" mass="7373">MYLLFLACSQRDLQHGFLNYACSVASALLQFDGETYAFGWLVLQVMQGHLFYCGEKEGRRWMAS</sequence>
<comment type="caution">
    <text evidence="1">The sequence shown here is derived from an EMBL/GenBank/DDBJ whole genome shotgun (WGS) entry which is preliminary data.</text>
</comment>
<name>A0A2P6S5G1_ROSCH</name>
<proteinExistence type="predicted"/>
<dbReference type="EMBL" id="PDCK01000040">
    <property type="protein sequence ID" value="PRQ53921.1"/>
    <property type="molecule type" value="Genomic_DNA"/>
</dbReference>
<organism evidence="1 2">
    <name type="scientific">Rosa chinensis</name>
    <name type="common">China rose</name>
    <dbReference type="NCBI Taxonomy" id="74649"/>
    <lineage>
        <taxon>Eukaryota</taxon>
        <taxon>Viridiplantae</taxon>
        <taxon>Streptophyta</taxon>
        <taxon>Embryophyta</taxon>
        <taxon>Tracheophyta</taxon>
        <taxon>Spermatophyta</taxon>
        <taxon>Magnoliopsida</taxon>
        <taxon>eudicotyledons</taxon>
        <taxon>Gunneridae</taxon>
        <taxon>Pentapetalae</taxon>
        <taxon>rosids</taxon>
        <taxon>fabids</taxon>
        <taxon>Rosales</taxon>
        <taxon>Rosaceae</taxon>
        <taxon>Rosoideae</taxon>
        <taxon>Rosoideae incertae sedis</taxon>
        <taxon>Rosa</taxon>
    </lineage>
</organism>